<comment type="caution">
    <text evidence="1">The sequence shown here is derived from an EMBL/GenBank/DDBJ whole genome shotgun (WGS) entry which is preliminary data.</text>
</comment>
<dbReference type="AlphaFoldDB" id="A0ABD1LBJ6"/>
<dbReference type="Proteomes" id="UP001603857">
    <property type="component" value="Unassembled WGS sequence"/>
</dbReference>
<protein>
    <submittedName>
        <fullName evidence="1">Uncharacterized protein</fullName>
    </submittedName>
</protein>
<proteinExistence type="predicted"/>
<name>A0ABD1LBJ6_9FABA</name>
<gene>
    <name evidence="1" type="ORF">Fmac_029877</name>
</gene>
<organism evidence="1 2">
    <name type="scientific">Flemingia macrophylla</name>
    <dbReference type="NCBI Taxonomy" id="520843"/>
    <lineage>
        <taxon>Eukaryota</taxon>
        <taxon>Viridiplantae</taxon>
        <taxon>Streptophyta</taxon>
        <taxon>Embryophyta</taxon>
        <taxon>Tracheophyta</taxon>
        <taxon>Spermatophyta</taxon>
        <taxon>Magnoliopsida</taxon>
        <taxon>eudicotyledons</taxon>
        <taxon>Gunneridae</taxon>
        <taxon>Pentapetalae</taxon>
        <taxon>rosids</taxon>
        <taxon>fabids</taxon>
        <taxon>Fabales</taxon>
        <taxon>Fabaceae</taxon>
        <taxon>Papilionoideae</taxon>
        <taxon>50 kb inversion clade</taxon>
        <taxon>NPAAA clade</taxon>
        <taxon>indigoferoid/millettioid clade</taxon>
        <taxon>Phaseoleae</taxon>
        <taxon>Flemingia</taxon>
    </lineage>
</organism>
<evidence type="ECO:0000313" key="1">
    <source>
        <dbReference type="EMBL" id="KAL2320908.1"/>
    </source>
</evidence>
<evidence type="ECO:0000313" key="2">
    <source>
        <dbReference type="Proteomes" id="UP001603857"/>
    </source>
</evidence>
<accession>A0ABD1LBJ6</accession>
<sequence>MDHDLLLPMMGPRNCKVPFHAVYADGIMVFCKGTLSSLEELSLLLDLYGE</sequence>
<reference evidence="1 2" key="1">
    <citation type="submission" date="2024-08" db="EMBL/GenBank/DDBJ databases">
        <title>Insights into the chromosomal genome structure of Flemingia macrophylla.</title>
        <authorList>
            <person name="Ding Y."/>
            <person name="Zhao Y."/>
            <person name="Bi W."/>
            <person name="Wu M."/>
            <person name="Zhao G."/>
            <person name="Gong Y."/>
            <person name="Li W."/>
            <person name="Zhang P."/>
        </authorList>
    </citation>
    <scope>NUCLEOTIDE SEQUENCE [LARGE SCALE GENOMIC DNA]</scope>
    <source>
        <strain evidence="1">DYQJB</strain>
        <tissue evidence="1">Leaf</tissue>
    </source>
</reference>
<dbReference type="EMBL" id="JBGMDY010000010">
    <property type="protein sequence ID" value="KAL2320908.1"/>
    <property type="molecule type" value="Genomic_DNA"/>
</dbReference>
<keyword evidence="2" id="KW-1185">Reference proteome</keyword>